<evidence type="ECO:0000313" key="3">
    <source>
        <dbReference type="Proteomes" id="UP000324222"/>
    </source>
</evidence>
<evidence type="ECO:0000313" key="2">
    <source>
        <dbReference type="EMBL" id="MPC62668.1"/>
    </source>
</evidence>
<dbReference type="AlphaFoldDB" id="A0A5B7H0G7"/>
<feature type="region of interest" description="Disordered" evidence="1">
    <location>
        <begin position="29"/>
        <end position="53"/>
    </location>
</feature>
<evidence type="ECO:0000256" key="1">
    <source>
        <dbReference type="SAM" id="MobiDB-lite"/>
    </source>
</evidence>
<reference evidence="2 3" key="1">
    <citation type="submission" date="2019-05" db="EMBL/GenBank/DDBJ databases">
        <title>Another draft genome of Portunus trituberculatus and its Hox gene families provides insights of decapod evolution.</title>
        <authorList>
            <person name="Jeong J.-H."/>
            <person name="Song I."/>
            <person name="Kim S."/>
            <person name="Choi T."/>
            <person name="Kim D."/>
            <person name="Ryu S."/>
            <person name="Kim W."/>
        </authorList>
    </citation>
    <scope>NUCLEOTIDE SEQUENCE [LARGE SCALE GENOMIC DNA]</scope>
    <source>
        <tissue evidence="2">Muscle</tissue>
    </source>
</reference>
<accession>A0A5B7H0G7</accession>
<dbReference type="OrthoDB" id="5577072at2759"/>
<name>A0A5B7H0G7_PORTR</name>
<organism evidence="2 3">
    <name type="scientific">Portunus trituberculatus</name>
    <name type="common">Swimming crab</name>
    <name type="synonym">Neptunus trituberculatus</name>
    <dbReference type="NCBI Taxonomy" id="210409"/>
    <lineage>
        <taxon>Eukaryota</taxon>
        <taxon>Metazoa</taxon>
        <taxon>Ecdysozoa</taxon>
        <taxon>Arthropoda</taxon>
        <taxon>Crustacea</taxon>
        <taxon>Multicrustacea</taxon>
        <taxon>Malacostraca</taxon>
        <taxon>Eumalacostraca</taxon>
        <taxon>Eucarida</taxon>
        <taxon>Decapoda</taxon>
        <taxon>Pleocyemata</taxon>
        <taxon>Brachyura</taxon>
        <taxon>Eubrachyura</taxon>
        <taxon>Portunoidea</taxon>
        <taxon>Portunidae</taxon>
        <taxon>Portuninae</taxon>
        <taxon>Portunus</taxon>
    </lineage>
</organism>
<proteinExistence type="predicted"/>
<comment type="caution">
    <text evidence="2">The sequence shown here is derived from an EMBL/GenBank/DDBJ whole genome shotgun (WGS) entry which is preliminary data.</text>
</comment>
<protein>
    <submittedName>
        <fullName evidence="2">Protein mos-2</fullName>
    </submittedName>
</protein>
<feature type="compositionally biased region" description="Polar residues" evidence="1">
    <location>
        <begin position="29"/>
        <end position="41"/>
    </location>
</feature>
<sequence length="164" mass="18504">MCPTAATAARSVVSYENYKVIDIIDPSTKTLGSSEGKQTTTQKKEGEELGEDEEELPVVKGAYVFLHSGRHRGTYGVVEVVDEDHVLIRAAVGQAVLREVEGNLRVATQKEYRESSRVINKEMYDKFKVNIKIKKENKRNAVYYQFIVGLCSKGTYEVLESIFY</sequence>
<dbReference type="Proteomes" id="UP000324222">
    <property type="component" value="Unassembled WGS sequence"/>
</dbReference>
<dbReference type="EMBL" id="VSRR010019931">
    <property type="protein sequence ID" value="MPC62668.1"/>
    <property type="molecule type" value="Genomic_DNA"/>
</dbReference>
<gene>
    <name evidence="2" type="primary">mos-2</name>
    <name evidence="2" type="ORF">E2C01_056757</name>
</gene>
<keyword evidence="3" id="KW-1185">Reference proteome</keyword>